<dbReference type="InterPro" id="IPR050595">
    <property type="entry name" value="Bact_response_regulator"/>
</dbReference>
<dbReference type="PANTHER" id="PTHR44591:SF3">
    <property type="entry name" value="RESPONSE REGULATORY DOMAIN-CONTAINING PROTEIN"/>
    <property type="match status" value="1"/>
</dbReference>
<evidence type="ECO:0000256" key="3">
    <source>
        <dbReference type="PROSITE-ProRule" id="PRU00169"/>
    </source>
</evidence>
<dbReference type="Gene3D" id="1.10.10.10">
    <property type="entry name" value="Winged helix-like DNA-binding domain superfamily/Winged helix DNA-binding domain"/>
    <property type="match status" value="1"/>
</dbReference>
<sequence>MIIDDEETLLLAIKKYLITQGFKVIVCNSGRAALSRLNKEKIDLIIIDVLMSDINGYDLVKQLKTRPNIGHIPFIFLTAKGMTEDRIKGYKMGCKAYLGKPFDPEELVAIIDNVLCDRKNIQNILNIKSEIKEIRDSIYKFDQLNEYKKFTRREITILLAVSNGLSNKDIAHNLNISIRNVENYITRLLHKTNSTNRIKLANYRYLLHKGE</sequence>
<gene>
    <name evidence="6" type="primary">ycf29</name>
    <name evidence="6" type="ORF">TampPt_p009</name>
</gene>
<dbReference type="PROSITE" id="PS50043">
    <property type="entry name" value="HTH_LUXR_2"/>
    <property type="match status" value="1"/>
</dbReference>
<dbReference type="CDD" id="cd06170">
    <property type="entry name" value="LuxR_C_like"/>
    <property type="match status" value="1"/>
</dbReference>
<evidence type="ECO:0000259" key="5">
    <source>
        <dbReference type="PROSITE" id="PS50110"/>
    </source>
</evidence>
<proteinExistence type="predicted"/>
<feature type="domain" description="Response regulatory" evidence="5">
    <location>
        <begin position="1"/>
        <end position="115"/>
    </location>
</feature>
<evidence type="ECO:0000256" key="1">
    <source>
        <dbReference type="ARBA" id="ARBA00022553"/>
    </source>
</evidence>
<reference evidence="6" key="1">
    <citation type="journal article" date="2015" name="PLoS ONE">
        <title>The Plastid Genome of the Cryptomonad Teleaulax amphioxeia.</title>
        <authorList>
            <person name="Kim J.I."/>
            <person name="Yoon H.S."/>
            <person name="Yi G."/>
            <person name="Kim H.S."/>
            <person name="Yih W."/>
            <person name="Shin W."/>
        </authorList>
    </citation>
    <scope>NUCLEOTIDE SEQUENCE</scope>
    <source>
        <strain evidence="6">HACCP-CR01</strain>
    </source>
</reference>
<dbReference type="SMART" id="SM00421">
    <property type="entry name" value="HTH_LUXR"/>
    <property type="match status" value="1"/>
</dbReference>
<dbReference type="InterPro" id="IPR001789">
    <property type="entry name" value="Sig_transdc_resp-reg_receiver"/>
</dbReference>
<dbReference type="InterPro" id="IPR000792">
    <property type="entry name" value="Tscrpt_reg_LuxR_C"/>
</dbReference>
<dbReference type="Pfam" id="PF00072">
    <property type="entry name" value="Response_reg"/>
    <property type="match status" value="1"/>
</dbReference>
<dbReference type="RefSeq" id="YP_009159161.1">
    <property type="nucleotide sequence ID" value="NC_027589.1"/>
</dbReference>
<dbReference type="SUPFAM" id="SSF52172">
    <property type="entry name" value="CheY-like"/>
    <property type="match status" value="1"/>
</dbReference>
<dbReference type="Pfam" id="PF00196">
    <property type="entry name" value="GerE"/>
    <property type="match status" value="1"/>
</dbReference>
<feature type="modified residue" description="4-aspartylphosphate" evidence="3">
    <location>
        <position position="48"/>
    </location>
</feature>
<geneLocation type="plastid" evidence="6"/>
<dbReference type="InterPro" id="IPR016032">
    <property type="entry name" value="Sig_transdc_resp-reg_C-effctor"/>
</dbReference>
<keyword evidence="6" id="KW-0934">Plastid</keyword>
<protein>
    <submittedName>
        <fullName evidence="6">TctD-like protein</fullName>
    </submittedName>
</protein>
<dbReference type="SMART" id="SM00448">
    <property type="entry name" value="REC"/>
    <property type="match status" value="1"/>
</dbReference>
<dbReference type="Gene3D" id="3.40.50.2300">
    <property type="match status" value="1"/>
</dbReference>
<evidence type="ECO:0000256" key="2">
    <source>
        <dbReference type="ARBA" id="ARBA00023125"/>
    </source>
</evidence>
<evidence type="ECO:0000313" key="6">
    <source>
        <dbReference type="EMBL" id="AKP94579.1"/>
    </source>
</evidence>
<dbReference type="InterPro" id="IPR011006">
    <property type="entry name" value="CheY-like_superfamily"/>
</dbReference>
<dbReference type="SUPFAM" id="SSF46894">
    <property type="entry name" value="C-terminal effector domain of the bipartite response regulators"/>
    <property type="match status" value="1"/>
</dbReference>
<dbReference type="PRINTS" id="PR00038">
    <property type="entry name" value="HTHLUXR"/>
</dbReference>
<dbReference type="PROSITE" id="PS00622">
    <property type="entry name" value="HTH_LUXR_1"/>
    <property type="match status" value="1"/>
</dbReference>
<evidence type="ECO:0000259" key="4">
    <source>
        <dbReference type="PROSITE" id="PS50043"/>
    </source>
</evidence>
<organism evidence="6">
    <name type="scientific">Teleaulax amphioxeia</name>
    <dbReference type="NCBI Taxonomy" id="77931"/>
    <lineage>
        <taxon>Eukaryota</taxon>
        <taxon>Cryptophyceae</taxon>
        <taxon>Pyrenomonadales</taxon>
        <taxon>Geminigeraceae</taxon>
        <taxon>Teleaulax</taxon>
    </lineage>
</organism>
<dbReference type="GeneID" id="25077683"/>
<dbReference type="GO" id="GO:0006355">
    <property type="term" value="P:regulation of DNA-templated transcription"/>
    <property type="evidence" value="ECO:0007669"/>
    <property type="project" value="InterPro"/>
</dbReference>
<dbReference type="AlphaFoldDB" id="A0A0H4SM13"/>
<dbReference type="GO" id="GO:0003677">
    <property type="term" value="F:DNA binding"/>
    <property type="evidence" value="ECO:0007669"/>
    <property type="project" value="UniProtKB-KW"/>
</dbReference>
<dbReference type="GO" id="GO:0000160">
    <property type="term" value="P:phosphorelay signal transduction system"/>
    <property type="evidence" value="ECO:0007669"/>
    <property type="project" value="InterPro"/>
</dbReference>
<feature type="domain" description="HTH luxR-type" evidence="4">
    <location>
        <begin position="143"/>
        <end position="208"/>
    </location>
</feature>
<dbReference type="EMBL" id="KP899713">
    <property type="protein sequence ID" value="AKP94579.1"/>
    <property type="molecule type" value="Genomic_DNA"/>
</dbReference>
<dbReference type="PROSITE" id="PS50110">
    <property type="entry name" value="RESPONSE_REGULATORY"/>
    <property type="match status" value="1"/>
</dbReference>
<name>A0A0H4SM13_9CRYP</name>
<accession>A0A0H4SM13</accession>
<keyword evidence="2" id="KW-0238">DNA-binding</keyword>
<keyword evidence="1 3" id="KW-0597">Phosphoprotein</keyword>
<dbReference type="PANTHER" id="PTHR44591">
    <property type="entry name" value="STRESS RESPONSE REGULATOR PROTEIN 1"/>
    <property type="match status" value="1"/>
</dbReference>
<dbReference type="InterPro" id="IPR036388">
    <property type="entry name" value="WH-like_DNA-bd_sf"/>
</dbReference>